<keyword evidence="4" id="KW-1185">Reference proteome</keyword>
<feature type="compositionally biased region" description="Low complexity" evidence="1">
    <location>
        <begin position="80"/>
        <end position="89"/>
    </location>
</feature>
<protein>
    <recommendedName>
        <fullName evidence="2">HNH domain-containing protein</fullName>
    </recommendedName>
</protein>
<organism evidence="3 4">
    <name type="scientific">Dunaliella salina</name>
    <name type="common">Green alga</name>
    <name type="synonym">Protococcus salinus</name>
    <dbReference type="NCBI Taxonomy" id="3046"/>
    <lineage>
        <taxon>Eukaryota</taxon>
        <taxon>Viridiplantae</taxon>
        <taxon>Chlorophyta</taxon>
        <taxon>core chlorophytes</taxon>
        <taxon>Chlorophyceae</taxon>
        <taxon>CS clade</taxon>
        <taxon>Chlamydomonadales</taxon>
        <taxon>Dunaliellaceae</taxon>
        <taxon>Dunaliella</taxon>
    </lineage>
</organism>
<name>A0ABQ7FS71_DUNSA</name>
<dbReference type="Gene3D" id="1.10.30.50">
    <property type="match status" value="1"/>
</dbReference>
<accession>A0ABQ7FS71</accession>
<gene>
    <name evidence="3" type="ORF">DUNSADRAFT_10179</name>
</gene>
<evidence type="ECO:0000313" key="3">
    <source>
        <dbReference type="EMBL" id="KAF5825426.1"/>
    </source>
</evidence>
<feature type="region of interest" description="Disordered" evidence="1">
    <location>
        <begin position="68"/>
        <end position="96"/>
    </location>
</feature>
<dbReference type="Proteomes" id="UP000815325">
    <property type="component" value="Unassembled WGS sequence"/>
</dbReference>
<feature type="domain" description="HNH" evidence="2">
    <location>
        <begin position="26"/>
        <end position="59"/>
    </location>
</feature>
<dbReference type="EMBL" id="MU073133">
    <property type="protein sequence ID" value="KAF5825426.1"/>
    <property type="molecule type" value="Genomic_DNA"/>
</dbReference>
<evidence type="ECO:0000313" key="4">
    <source>
        <dbReference type="Proteomes" id="UP000815325"/>
    </source>
</evidence>
<reference evidence="3" key="1">
    <citation type="submission" date="2017-08" db="EMBL/GenBank/DDBJ databases">
        <authorList>
            <person name="Polle J.E."/>
            <person name="Barry K."/>
            <person name="Cushman J."/>
            <person name="Schmutz J."/>
            <person name="Tran D."/>
            <person name="Hathwaick L.T."/>
            <person name="Yim W.C."/>
            <person name="Jenkins J."/>
            <person name="Mckie-Krisberg Z.M."/>
            <person name="Prochnik S."/>
            <person name="Lindquist E."/>
            <person name="Dockter R.B."/>
            <person name="Adam C."/>
            <person name="Molina H."/>
            <person name="Bunkerborg J."/>
            <person name="Jin E."/>
            <person name="Buchheim M."/>
            <person name="Magnuson J."/>
        </authorList>
    </citation>
    <scope>NUCLEOTIDE SEQUENCE</scope>
    <source>
        <strain evidence="3">CCAP 19/18</strain>
    </source>
</reference>
<dbReference type="PANTHER" id="PTHR33427:SF2">
    <property type="entry name" value="TRICHOHYALIN"/>
    <property type="match status" value="1"/>
</dbReference>
<comment type="caution">
    <text evidence="3">The sequence shown here is derived from an EMBL/GenBank/DDBJ whole genome shotgun (WGS) entry which is preliminary data.</text>
</comment>
<sequence>ELLQHFRVDVYGNVVALDAVPGSPAAFSMDHIMPWSKGGRTRADNLMALSEAANSAKSNTLHNFIIQQQRRQVPNPDQQAALPSLTTPSPASPPSVLQAGKVVNHLLIKEKKWPSGKVM</sequence>
<proteinExistence type="predicted"/>
<feature type="compositionally biased region" description="Polar residues" evidence="1">
    <location>
        <begin position="68"/>
        <end position="78"/>
    </location>
</feature>
<dbReference type="InterPro" id="IPR002711">
    <property type="entry name" value="HNH"/>
</dbReference>
<evidence type="ECO:0000256" key="1">
    <source>
        <dbReference type="SAM" id="MobiDB-lite"/>
    </source>
</evidence>
<dbReference type="PANTHER" id="PTHR33427">
    <property type="entry name" value="HNH ENDONUCLEASE"/>
    <property type="match status" value="1"/>
</dbReference>
<evidence type="ECO:0000259" key="2">
    <source>
        <dbReference type="Pfam" id="PF01844"/>
    </source>
</evidence>
<feature type="non-terminal residue" evidence="3">
    <location>
        <position position="1"/>
    </location>
</feature>
<dbReference type="CDD" id="cd00085">
    <property type="entry name" value="HNHc"/>
    <property type="match status" value="1"/>
</dbReference>
<dbReference type="InterPro" id="IPR003615">
    <property type="entry name" value="HNH_nuc"/>
</dbReference>
<dbReference type="Pfam" id="PF01844">
    <property type="entry name" value="HNH"/>
    <property type="match status" value="1"/>
</dbReference>